<accession>A0A3M7R695</accession>
<reference evidence="1 2" key="1">
    <citation type="journal article" date="2018" name="Sci. Rep.">
        <title>Genomic signatures of local adaptation to the degree of environmental predictability in rotifers.</title>
        <authorList>
            <person name="Franch-Gras L."/>
            <person name="Hahn C."/>
            <person name="Garcia-Roger E.M."/>
            <person name="Carmona M.J."/>
            <person name="Serra M."/>
            <person name="Gomez A."/>
        </authorList>
    </citation>
    <scope>NUCLEOTIDE SEQUENCE [LARGE SCALE GENOMIC DNA]</scope>
    <source>
        <strain evidence="1">HYR1</strain>
    </source>
</reference>
<proteinExistence type="predicted"/>
<gene>
    <name evidence="1" type="ORF">BpHYR1_006392</name>
</gene>
<organism evidence="1 2">
    <name type="scientific">Brachionus plicatilis</name>
    <name type="common">Marine rotifer</name>
    <name type="synonym">Brachionus muelleri</name>
    <dbReference type="NCBI Taxonomy" id="10195"/>
    <lineage>
        <taxon>Eukaryota</taxon>
        <taxon>Metazoa</taxon>
        <taxon>Spiralia</taxon>
        <taxon>Gnathifera</taxon>
        <taxon>Rotifera</taxon>
        <taxon>Eurotatoria</taxon>
        <taxon>Monogononta</taxon>
        <taxon>Pseudotrocha</taxon>
        <taxon>Ploima</taxon>
        <taxon>Brachionidae</taxon>
        <taxon>Brachionus</taxon>
    </lineage>
</organism>
<evidence type="ECO:0000313" key="2">
    <source>
        <dbReference type="Proteomes" id="UP000276133"/>
    </source>
</evidence>
<comment type="caution">
    <text evidence="1">The sequence shown here is derived from an EMBL/GenBank/DDBJ whole genome shotgun (WGS) entry which is preliminary data.</text>
</comment>
<dbReference type="EMBL" id="REGN01004099">
    <property type="protein sequence ID" value="RNA19132.1"/>
    <property type="molecule type" value="Genomic_DNA"/>
</dbReference>
<sequence length="69" mass="7947">MQRCSLVISIVECGWANWFQMKHVREIPVCSAWKKAHIKVGRSMPKKLTLLTSIDWSSLFYGCGGKIKY</sequence>
<name>A0A3M7R695_BRAPC</name>
<dbReference type="AlphaFoldDB" id="A0A3M7R695"/>
<keyword evidence="2" id="KW-1185">Reference proteome</keyword>
<evidence type="ECO:0000313" key="1">
    <source>
        <dbReference type="EMBL" id="RNA19132.1"/>
    </source>
</evidence>
<protein>
    <submittedName>
        <fullName evidence="1">Uncharacterized protein</fullName>
    </submittedName>
</protein>
<dbReference type="Proteomes" id="UP000276133">
    <property type="component" value="Unassembled WGS sequence"/>
</dbReference>